<evidence type="ECO:0000313" key="1">
    <source>
        <dbReference type="EMBL" id="AQZ62385.1"/>
    </source>
</evidence>
<organism evidence="1 2">
    <name type="scientific">[Actinomadura] parvosata subsp. kistnae</name>
    <dbReference type="NCBI Taxonomy" id="1909395"/>
    <lineage>
        <taxon>Bacteria</taxon>
        <taxon>Bacillati</taxon>
        <taxon>Actinomycetota</taxon>
        <taxon>Actinomycetes</taxon>
        <taxon>Streptosporangiales</taxon>
        <taxon>Streptosporangiaceae</taxon>
        <taxon>Nonomuraea</taxon>
    </lineage>
</organism>
<dbReference type="EMBL" id="CP017717">
    <property type="protein sequence ID" value="AQZ62385.1"/>
    <property type="molecule type" value="Genomic_DNA"/>
</dbReference>
<evidence type="ECO:0000313" key="2">
    <source>
        <dbReference type="Proteomes" id="UP000190797"/>
    </source>
</evidence>
<gene>
    <name evidence="1" type="ORF">BKM31_13750</name>
</gene>
<name>A0A1U9ZWR1_9ACTN</name>
<proteinExistence type="predicted"/>
<dbReference type="Proteomes" id="UP000190797">
    <property type="component" value="Chromosome"/>
</dbReference>
<dbReference type="KEGG" id="noa:BKM31_13750"/>
<dbReference type="PANTHER" id="PTHR40045">
    <property type="entry name" value="YCGG FAMILY PROTEIN"/>
    <property type="match status" value="1"/>
</dbReference>
<reference evidence="2" key="1">
    <citation type="journal article" date="2017" name="Med. Chem. Commun.">
        <title>Nonomuraea sp. ATCC 55076 harbours the largest actinomycete chromosome to date and the kistamicin biosynthetic gene cluster.</title>
        <authorList>
            <person name="Nazari B."/>
            <person name="Forneris C.C."/>
            <person name="Gibson M.I."/>
            <person name="Moon K."/>
            <person name="Schramma K.R."/>
            <person name="Seyedsayamdost M.R."/>
        </authorList>
    </citation>
    <scope>NUCLEOTIDE SEQUENCE [LARGE SCALE GENOMIC DNA]</scope>
    <source>
        <strain evidence="2">ATCC 55076</strain>
    </source>
</reference>
<dbReference type="PANTHER" id="PTHR40045:SF1">
    <property type="entry name" value="YQCI_YCGG FAMILY PROTEIN"/>
    <property type="match status" value="1"/>
</dbReference>
<dbReference type="AlphaFoldDB" id="A0A1U9ZWR1"/>
<evidence type="ECO:0008006" key="3">
    <source>
        <dbReference type="Google" id="ProtNLM"/>
    </source>
</evidence>
<sequence>MLSVDRLQILDPDPGWSVGPEWLRTALAEFRRDLLDPGYPCTFGRHALRAGDMHMTWVAHDDLSTLPGDLTAFVDRVSPEPERRQPLIVFVEPSPRMTTAADYDRRFWQILEYLHLHDDRPWPADVPADPDDPGWQFCFHGTSLFVFALAPSNRLRRSRRHPSCLVLSFQPRTVFDGIGVGTPAGNVTRTRIRDRLRRWDLVGRHPSMGEFDEMSDDEWRQYFITDDDADLHDRCPFRR</sequence>
<dbReference type="InterPro" id="IPR014988">
    <property type="entry name" value="Uncharacterised_YqcI/YcgG"/>
</dbReference>
<dbReference type="STRING" id="1909395.BKM31_13750"/>
<dbReference type="Pfam" id="PF08892">
    <property type="entry name" value="YqcI_YcgG"/>
    <property type="match status" value="1"/>
</dbReference>
<protein>
    <recommendedName>
        <fullName evidence="3">YqcI/YcgG family protein</fullName>
    </recommendedName>
</protein>
<accession>A0A1U9ZWR1</accession>
<keyword evidence="2" id="KW-1185">Reference proteome</keyword>